<keyword evidence="2" id="KW-1185">Reference proteome</keyword>
<proteinExistence type="predicted"/>
<organism evidence="1 2">
    <name type="scientific">Coniochaeta pulveracea</name>
    <dbReference type="NCBI Taxonomy" id="177199"/>
    <lineage>
        <taxon>Eukaryota</taxon>
        <taxon>Fungi</taxon>
        <taxon>Dikarya</taxon>
        <taxon>Ascomycota</taxon>
        <taxon>Pezizomycotina</taxon>
        <taxon>Sordariomycetes</taxon>
        <taxon>Sordariomycetidae</taxon>
        <taxon>Coniochaetales</taxon>
        <taxon>Coniochaetaceae</taxon>
        <taxon>Coniochaeta</taxon>
    </lineage>
</organism>
<gene>
    <name evidence="1" type="ORF">DL546_004838</name>
</gene>
<reference evidence="1 2" key="1">
    <citation type="submission" date="2018-08" db="EMBL/GenBank/DDBJ databases">
        <title>Draft genome of the lignicolous fungus Coniochaeta pulveracea.</title>
        <authorList>
            <person name="Borstlap C.J."/>
            <person name="De Witt R.N."/>
            <person name="Botha A."/>
            <person name="Volschenk H."/>
        </authorList>
    </citation>
    <scope>NUCLEOTIDE SEQUENCE [LARGE SCALE GENOMIC DNA]</scope>
    <source>
        <strain evidence="1 2">CAB683</strain>
    </source>
</reference>
<dbReference type="AlphaFoldDB" id="A0A420Y317"/>
<name>A0A420Y317_9PEZI</name>
<sequence>MFGGTFKGFNKISGGKFEDGEGAWDAVTEWATGKLDDALEDSITHNETATEGDLKEEIGAILYAQNLATHNFVQEMFNGSSEANHTSLTDALRNGIWLRAKGLDDFQLQEKAMLYLYNILIPHFWQQRGDSAPVIIVSDTNRDSANPFAETYYQPQSLNDEQATRARLWDIDGKTLWLVAAKRCDDFVRDRGSPAPYCAKDIRFREVFGIEQLNGSLWVKTNAADMIVSAWNGYKKNGNKNGYDLTADPEGRSYNADGTNFLFGEGARMPGLNKIPICDYELANHNALWFQQIGNQHADKPCDEYPCCPDLEIG</sequence>
<protein>
    <submittedName>
        <fullName evidence="1">Uncharacterized protein</fullName>
    </submittedName>
</protein>
<comment type="caution">
    <text evidence="1">The sequence shown here is derived from an EMBL/GenBank/DDBJ whole genome shotgun (WGS) entry which is preliminary data.</text>
</comment>
<evidence type="ECO:0000313" key="1">
    <source>
        <dbReference type="EMBL" id="RKU42262.1"/>
    </source>
</evidence>
<accession>A0A420Y317</accession>
<dbReference type="Proteomes" id="UP000275385">
    <property type="component" value="Unassembled WGS sequence"/>
</dbReference>
<dbReference type="EMBL" id="QVQW01000059">
    <property type="protein sequence ID" value="RKU42262.1"/>
    <property type="molecule type" value="Genomic_DNA"/>
</dbReference>
<evidence type="ECO:0000313" key="2">
    <source>
        <dbReference type="Proteomes" id="UP000275385"/>
    </source>
</evidence>